<evidence type="ECO:0000313" key="2">
    <source>
        <dbReference type="Proteomes" id="UP000294003"/>
    </source>
</evidence>
<organism evidence="1 2">
    <name type="scientific">Monosporascus cannonballus</name>
    <dbReference type="NCBI Taxonomy" id="155416"/>
    <lineage>
        <taxon>Eukaryota</taxon>
        <taxon>Fungi</taxon>
        <taxon>Dikarya</taxon>
        <taxon>Ascomycota</taxon>
        <taxon>Pezizomycotina</taxon>
        <taxon>Sordariomycetes</taxon>
        <taxon>Xylariomycetidae</taxon>
        <taxon>Xylariales</taxon>
        <taxon>Xylariales incertae sedis</taxon>
        <taxon>Monosporascus</taxon>
    </lineage>
</organism>
<accession>A0ABY0HGC6</accession>
<protein>
    <submittedName>
        <fullName evidence="1">Uncharacterized protein</fullName>
    </submittedName>
</protein>
<name>A0ABY0HGC6_9PEZI</name>
<comment type="caution">
    <text evidence="1">The sequence shown here is derived from an EMBL/GenBank/DDBJ whole genome shotgun (WGS) entry which is preliminary data.</text>
</comment>
<dbReference type="EMBL" id="QJNS01000065">
    <property type="protein sequence ID" value="RYO89880.1"/>
    <property type="molecule type" value="Genomic_DNA"/>
</dbReference>
<dbReference type="Proteomes" id="UP000294003">
    <property type="component" value="Unassembled WGS sequence"/>
</dbReference>
<sequence length="174" mass="19138">MEKFWMWLHFLDRADFYTEDGGLLEPMFYDTPDGSLDAPSSPKALPVLLMSTRAFNATNCWDRLYALVGISTDDGEVVPDYSKTAKTLFVDYIKFRIAKDQALRCLFGNGIASSIDNGPSWSLNSGVSWRGGLASGYDPEIIGTSFGHLDIPAHLYPLTGGQLVSQRRGSTQAS</sequence>
<keyword evidence="2" id="KW-1185">Reference proteome</keyword>
<proteinExistence type="predicted"/>
<gene>
    <name evidence="1" type="ORF">DL762_002965</name>
</gene>
<evidence type="ECO:0000313" key="1">
    <source>
        <dbReference type="EMBL" id="RYO89880.1"/>
    </source>
</evidence>
<reference evidence="1 2" key="1">
    <citation type="submission" date="2018-06" db="EMBL/GenBank/DDBJ databases">
        <title>Complete Genomes of Monosporascus.</title>
        <authorList>
            <person name="Robinson A.J."/>
            <person name="Natvig D.O."/>
        </authorList>
    </citation>
    <scope>NUCLEOTIDE SEQUENCE [LARGE SCALE GENOMIC DNA]</scope>
    <source>
        <strain evidence="1 2">CBS 609.92</strain>
    </source>
</reference>